<name>A0A1Q9E086_SYMMI</name>
<dbReference type="AlphaFoldDB" id="A0A1Q9E086"/>
<dbReference type="InterPro" id="IPR051553">
    <property type="entry name" value="Ran_GTPase-activating"/>
</dbReference>
<proteinExistence type="predicted"/>
<reference evidence="2 3" key="1">
    <citation type="submission" date="2016-02" db="EMBL/GenBank/DDBJ databases">
        <title>Genome analysis of coral dinoflagellate symbionts highlights evolutionary adaptations to a symbiotic lifestyle.</title>
        <authorList>
            <person name="Aranda M."/>
            <person name="Li Y."/>
            <person name="Liew Y.J."/>
            <person name="Baumgarten S."/>
            <person name="Simakov O."/>
            <person name="Wilson M."/>
            <person name="Piel J."/>
            <person name="Ashoor H."/>
            <person name="Bougouffa S."/>
            <person name="Bajic V.B."/>
            <person name="Ryu T."/>
            <person name="Ravasi T."/>
            <person name="Bayer T."/>
            <person name="Micklem G."/>
            <person name="Kim H."/>
            <person name="Bhak J."/>
            <person name="Lajeunesse T.C."/>
            <person name="Voolstra C.R."/>
        </authorList>
    </citation>
    <scope>NUCLEOTIDE SEQUENCE [LARGE SCALE GENOMIC DNA]</scope>
    <source>
        <strain evidence="2 3">CCMP2467</strain>
    </source>
</reference>
<evidence type="ECO:0000313" key="2">
    <source>
        <dbReference type="EMBL" id="OLQ00799.1"/>
    </source>
</evidence>
<dbReference type="Gene3D" id="2.130.10.30">
    <property type="entry name" value="Regulator of chromosome condensation 1/beta-lactamase-inhibitor protein II"/>
    <property type="match status" value="2"/>
</dbReference>
<organism evidence="2 3">
    <name type="scientific">Symbiodinium microadriaticum</name>
    <name type="common">Dinoflagellate</name>
    <name type="synonym">Zooxanthella microadriatica</name>
    <dbReference type="NCBI Taxonomy" id="2951"/>
    <lineage>
        <taxon>Eukaryota</taxon>
        <taxon>Sar</taxon>
        <taxon>Alveolata</taxon>
        <taxon>Dinophyceae</taxon>
        <taxon>Suessiales</taxon>
        <taxon>Symbiodiniaceae</taxon>
        <taxon>Symbiodinium</taxon>
    </lineage>
</organism>
<dbReference type="OrthoDB" id="5370059at2759"/>
<evidence type="ECO:0000313" key="3">
    <source>
        <dbReference type="Proteomes" id="UP000186817"/>
    </source>
</evidence>
<sequence length="774" mass="81929">MMDAKNVDDDAPVQLLAVHVRSGRFRQGFLGQQLKIRLMSGRTASLQTNGDESVESLRVRAQKALGAAKGRLLDSTGSVLDGGAPLKKARLQYEEPLTFQIRPVDICGGRFASAAILGDGSVVTWGEARFGGDSSGVRDQLKNVQQIQTTSGAFAAILGDGSVVTWGDAGFGGDSSGVRDQLKNVQQIQATNFAFAAVLGHGSVVTWGGAGKGGDSSGVRDQLKNVQQIQATNFAFAAILGDGSVVTWGDARFGGDSRGVRDQLKNVQWVQSTLRAFAAILVDGSVVTWGGAGKGGDSSGVQDQLQTVQQIQATLGAFAAILGDGSVVTWGDAGFGGDSSGVRDQLKNVQQIQATNFAFAAVLGHGSVVTWGGAGKGGDSSGVQDQLMHVQQIPTTLRAFAAIFDGSDVTWGRGCCGGDSSGVRDQLKNVQQIQATCAAFAAILGDGSVVTWGDPGFGGDSSAVLVRVKYGDPGVSIHCDTTQAMPLPEPPSPGARYVSRLQEGLAAGARECLNAEFGTTCLFLGQRAAHNKIRIRLIRAGFVGKTVAKAELQIPSLGLCGPWMEHELELVGNGGPISQYLRLLGAKKQHEGFLMHILPVTEGEVVQEEAEERSLRFEPATHAAHDDARLKRRRLRARYPGGLPSAVPGDLAGARRPGKVKDREDFMRYEVRPVLEETCFTKDLAAAYWSTSPPPEDIVAFLINTLTAPSNLQEAEPGQGFVGVADDSNFNHVQYGLADPPGGALTEEAMSEMQDVEFRIKTLKKEVKEQIEKM</sequence>
<gene>
    <name evidence="2" type="ORF">AK812_SmicGene16502</name>
</gene>
<keyword evidence="3" id="KW-1185">Reference proteome</keyword>
<dbReference type="SUPFAM" id="SSF50985">
    <property type="entry name" value="RCC1/BLIP-II"/>
    <property type="match status" value="1"/>
</dbReference>
<protein>
    <recommendedName>
        <fullName evidence="4">E3 ubiquitin-protein ligase HERC2</fullName>
    </recommendedName>
</protein>
<accession>A0A1Q9E086</accession>
<dbReference type="InterPro" id="IPR009091">
    <property type="entry name" value="RCC1/BLIP-II"/>
</dbReference>
<dbReference type="PANTHER" id="PTHR45982:SF1">
    <property type="entry name" value="REGULATOR OF CHROMOSOME CONDENSATION"/>
    <property type="match status" value="1"/>
</dbReference>
<evidence type="ECO:0000256" key="1">
    <source>
        <dbReference type="SAM" id="Coils"/>
    </source>
</evidence>
<feature type="coiled-coil region" evidence="1">
    <location>
        <begin position="746"/>
        <end position="773"/>
    </location>
</feature>
<comment type="caution">
    <text evidence="2">The sequence shown here is derived from an EMBL/GenBank/DDBJ whole genome shotgun (WGS) entry which is preliminary data.</text>
</comment>
<evidence type="ECO:0008006" key="4">
    <source>
        <dbReference type="Google" id="ProtNLM"/>
    </source>
</evidence>
<keyword evidence="1" id="KW-0175">Coiled coil</keyword>
<dbReference type="EMBL" id="LSRX01000315">
    <property type="protein sequence ID" value="OLQ00799.1"/>
    <property type="molecule type" value="Genomic_DNA"/>
</dbReference>
<dbReference type="PANTHER" id="PTHR45982">
    <property type="entry name" value="REGULATOR OF CHROMOSOME CONDENSATION"/>
    <property type="match status" value="1"/>
</dbReference>
<dbReference type="Proteomes" id="UP000186817">
    <property type="component" value="Unassembled WGS sequence"/>
</dbReference>